<comment type="catalytic activity">
    <reaction evidence="1">
        <text>Hydrolysis of alkylated DNA, releasing 3-methyladenine, 3-methylguanine, 7-methylguanine and 7-methyladenine.</text>
        <dbReference type="EC" id="3.2.2.21"/>
    </reaction>
</comment>
<dbReference type="RefSeq" id="WP_038488774.1">
    <property type="nucleotide sequence ID" value="NZ_CP009962.1"/>
</dbReference>
<dbReference type="KEGG" id="care:LT85_2305"/>
<dbReference type="PANTHER" id="PTHR43003">
    <property type="entry name" value="DNA-3-METHYLADENINE GLYCOSYLASE"/>
    <property type="match status" value="1"/>
</dbReference>
<dbReference type="STRING" id="279058.LT85_2305"/>
<dbReference type="CDD" id="cd00056">
    <property type="entry name" value="ENDO3c"/>
    <property type="match status" value="1"/>
</dbReference>
<dbReference type="SMART" id="SM00478">
    <property type="entry name" value="ENDO3c"/>
    <property type="match status" value="1"/>
</dbReference>
<dbReference type="Proteomes" id="UP000030302">
    <property type="component" value="Chromosome"/>
</dbReference>
<evidence type="ECO:0000313" key="8">
    <source>
        <dbReference type="Proteomes" id="UP000030302"/>
    </source>
</evidence>
<accession>A0A0A1F9P3</accession>
<name>A0A0A1F9P3_9BURK</name>
<dbReference type="GO" id="GO:0032131">
    <property type="term" value="F:alkylated DNA binding"/>
    <property type="evidence" value="ECO:0007669"/>
    <property type="project" value="TreeGrafter"/>
</dbReference>
<proteinExistence type="inferred from homology"/>
<keyword evidence="7" id="KW-0326">Glycosidase</keyword>
<organism evidence="7 8">
    <name type="scientific">Collimonas arenae</name>
    <dbReference type="NCBI Taxonomy" id="279058"/>
    <lineage>
        <taxon>Bacteria</taxon>
        <taxon>Pseudomonadati</taxon>
        <taxon>Pseudomonadota</taxon>
        <taxon>Betaproteobacteria</taxon>
        <taxon>Burkholderiales</taxon>
        <taxon>Oxalobacteraceae</taxon>
        <taxon>Collimonas</taxon>
    </lineage>
</organism>
<dbReference type="InterPro" id="IPR003265">
    <property type="entry name" value="HhH-GPD_domain"/>
</dbReference>
<evidence type="ECO:0000256" key="2">
    <source>
        <dbReference type="ARBA" id="ARBA00010817"/>
    </source>
</evidence>
<protein>
    <recommendedName>
        <fullName evidence="3">DNA-3-methyladenine glycosylase II</fullName>
        <ecNumber evidence="3">3.2.2.21</ecNumber>
    </recommendedName>
</protein>
<evidence type="ECO:0000256" key="3">
    <source>
        <dbReference type="ARBA" id="ARBA00012000"/>
    </source>
</evidence>
<evidence type="ECO:0000256" key="4">
    <source>
        <dbReference type="ARBA" id="ARBA00022763"/>
    </source>
</evidence>
<dbReference type="GO" id="GO:0043916">
    <property type="term" value="F:DNA-7-methylguanine glycosylase activity"/>
    <property type="evidence" value="ECO:0007669"/>
    <property type="project" value="TreeGrafter"/>
</dbReference>
<evidence type="ECO:0000256" key="1">
    <source>
        <dbReference type="ARBA" id="ARBA00000086"/>
    </source>
</evidence>
<dbReference type="GO" id="GO:0032993">
    <property type="term" value="C:protein-DNA complex"/>
    <property type="evidence" value="ECO:0007669"/>
    <property type="project" value="TreeGrafter"/>
</dbReference>
<comment type="similarity">
    <text evidence="2">Belongs to the alkylbase DNA glycosidase AlkA family.</text>
</comment>
<dbReference type="GO" id="GO:0008725">
    <property type="term" value="F:DNA-3-methyladenine glycosylase activity"/>
    <property type="evidence" value="ECO:0007669"/>
    <property type="project" value="TreeGrafter"/>
</dbReference>
<sequence>MQKTIAADSSFFVPSYWEDAKAELMKRDRIMRKLIPQFGDLHLVGRGEAFTTLARSVVGQQITVKAAESVWQKLLLVCPKTTPAQVLKAGPEQLAACGLSKRKADYILDLADHFKAKRVDAEQWQEMEDEDVIADLTQIRGIGRWTAEMFLIFNLLRPNILPLDDPGLLKGISVNYFSGEPVSRSDAREVSANWEPWRTVATWYLWRSLDPVSTEYQGITE</sequence>
<reference evidence="8" key="1">
    <citation type="journal article" date="2014" name="Soil Biol. Biochem.">
        <title>Structure and function of bacterial communities in ageing soils: Insights from the Mendocino ecological staircase.</title>
        <authorList>
            <person name="Uroz S."/>
            <person name="Tech J.J."/>
            <person name="Sawaya N.A."/>
            <person name="Frey-Klett P."/>
            <person name="Leveau J.H.J."/>
        </authorList>
    </citation>
    <scope>NUCLEOTIDE SEQUENCE [LARGE SCALE GENOMIC DNA]</scope>
    <source>
        <strain evidence="8">Cal35</strain>
    </source>
</reference>
<dbReference type="SUPFAM" id="SSF48150">
    <property type="entry name" value="DNA-glycosylase"/>
    <property type="match status" value="1"/>
</dbReference>
<dbReference type="InterPro" id="IPR011257">
    <property type="entry name" value="DNA_glycosylase"/>
</dbReference>
<keyword evidence="5" id="KW-0234">DNA repair</keyword>
<evidence type="ECO:0000256" key="5">
    <source>
        <dbReference type="ARBA" id="ARBA00023204"/>
    </source>
</evidence>
<evidence type="ECO:0000259" key="6">
    <source>
        <dbReference type="SMART" id="SM00478"/>
    </source>
</evidence>
<dbReference type="Gene3D" id="1.10.1670.40">
    <property type="match status" value="1"/>
</dbReference>
<gene>
    <name evidence="7" type="ORF">LT85_2305</name>
</gene>
<dbReference type="GO" id="GO:0006307">
    <property type="term" value="P:DNA alkylation repair"/>
    <property type="evidence" value="ECO:0007669"/>
    <property type="project" value="TreeGrafter"/>
</dbReference>
<keyword evidence="8" id="KW-1185">Reference proteome</keyword>
<feature type="domain" description="HhH-GPD" evidence="6">
    <location>
        <begin position="58"/>
        <end position="210"/>
    </location>
</feature>
<dbReference type="Pfam" id="PF00730">
    <property type="entry name" value="HhH-GPD"/>
    <property type="match status" value="1"/>
</dbReference>
<dbReference type="OrthoDB" id="9811249at2"/>
<dbReference type="FunFam" id="1.10.340.30:FF:000004">
    <property type="entry name" value="DNA-3-methyladenine glycosylase II"/>
    <property type="match status" value="1"/>
</dbReference>
<dbReference type="InterPro" id="IPR051912">
    <property type="entry name" value="Alkylbase_DNA_Glycosylase/TA"/>
</dbReference>
<dbReference type="EC" id="3.2.2.21" evidence="3"/>
<dbReference type="AlphaFoldDB" id="A0A0A1F9P3"/>
<keyword evidence="7" id="KW-0378">Hydrolase</keyword>
<keyword evidence="4" id="KW-0227">DNA damage</keyword>
<dbReference type="EMBL" id="CP009962">
    <property type="protein sequence ID" value="AIY41463.1"/>
    <property type="molecule type" value="Genomic_DNA"/>
</dbReference>
<dbReference type="HOGENOM" id="CLU_000445_72_5_4"/>
<dbReference type="PANTHER" id="PTHR43003:SF5">
    <property type="entry name" value="DNA-3-METHYLADENINE GLYCOSYLASE"/>
    <property type="match status" value="1"/>
</dbReference>
<dbReference type="Gene3D" id="1.10.340.30">
    <property type="entry name" value="Hypothetical protein, domain 2"/>
    <property type="match status" value="1"/>
</dbReference>
<dbReference type="GO" id="GO:0006285">
    <property type="term" value="P:base-excision repair, AP site formation"/>
    <property type="evidence" value="ECO:0007669"/>
    <property type="project" value="TreeGrafter"/>
</dbReference>
<evidence type="ECO:0000313" key="7">
    <source>
        <dbReference type="EMBL" id="AIY41463.1"/>
    </source>
</evidence>